<dbReference type="HOGENOM" id="CLU_3033389_0_0_1"/>
<protein>
    <submittedName>
        <fullName evidence="1">Uncharacterized protein</fullName>
    </submittedName>
</protein>
<name>A0A0C3PRF4_PISTI</name>
<organism evidence="1 2">
    <name type="scientific">Pisolithus tinctorius Marx 270</name>
    <dbReference type="NCBI Taxonomy" id="870435"/>
    <lineage>
        <taxon>Eukaryota</taxon>
        <taxon>Fungi</taxon>
        <taxon>Dikarya</taxon>
        <taxon>Basidiomycota</taxon>
        <taxon>Agaricomycotina</taxon>
        <taxon>Agaricomycetes</taxon>
        <taxon>Agaricomycetidae</taxon>
        <taxon>Boletales</taxon>
        <taxon>Sclerodermatineae</taxon>
        <taxon>Pisolithaceae</taxon>
        <taxon>Pisolithus</taxon>
    </lineage>
</organism>
<dbReference type="Proteomes" id="UP000054217">
    <property type="component" value="Unassembled WGS sequence"/>
</dbReference>
<accession>A0A0C3PRF4</accession>
<dbReference type="AlphaFoldDB" id="A0A0C3PRF4"/>
<sequence>MPKEESLRFDCRDYYLRLARPEGNILETWTSDMWKEQGWSAYDYMSPLAEGVSGC</sequence>
<proteinExistence type="predicted"/>
<reference evidence="2" key="2">
    <citation type="submission" date="2015-01" db="EMBL/GenBank/DDBJ databases">
        <title>Evolutionary Origins and Diversification of the Mycorrhizal Mutualists.</title>
        <authorList>
            <consortium name="DOE Joint Genome Institute"/>
            <consortium name="Mycorrhizal Genomics Consortium"/>
            <person name="Kohler A."/>
            <person name="Kuo A."/>
            <person name="Nagy L.G."/>
            <person name="Floudas D."/>
            <person name="Copeland A."/>
            <person name="Barry K.W."/>
            <person name="Cichocki N."/>
            <person name="Veneault-Fourrey C."/>
            <person name="LaButti K."/>
            <person name="Lindquist E.A."/>
            <person name="Lipzen A."/>
            <person name="Lundell T."/>
            <person name="Morin E."/>
            <person name="Murat C."/>
            <person name="Riley R."/>
            <person name="Ohm R."/>
            <person name="Sun H."/>
            <person name="Tunlid A."/>
            <person name="Henrissat B."/>
            <person name="Grigoriev I.V."/>
            <person name="Hibbett D.S."/>
            <person name="Martin F."/>
        </authorList>
    </citation>
    <scope>NUCLEOTIDE SEQUENCE [LARGE SCALE GENOMIC DNA]</scope>
    <source>
        <strain evidence="2">Marx 270</strain>
    </source>
</reference>
<keyword evidence="2" id="KW-1185">Reference proteome</keyword>
<reference evidence="1 2" key="1">
    <citation type="submission" date="2014-04" db="EMBL/GenBank/DDBJ databases">
        <authorList>
            <consortium name="DOE Joint Genome Institute"/>
            <person name="Kuo A."/>
            <person name="Kohler A."/>
            <person name="Costa M.D."/>
            <person name="Nagy L.G."/>
            <person name="Floudas D."/>
            <person name="Copeland A."/>
            <person name="Barry K.W."/>
            <person name="Cichocki N."/>
            <person name="Veneault-Fourrey C."/>
            <person name="LaButti K."/>
            <person name="Lindquist E.A."/>
            <person name="Lipzen A."/>
            <person name="Lundell T."/>
            <person name="Morin E."/>
            <person name="Murat C."/>
            <person name="Sun H."/>
            <person name="Tunlid A."/>
            <person name="Henrissat B."/>
            <person name="Grigoriev I.V."/>
            <person name="Hibbett D.S."/>
            <person name="Martin F."/>
            <person name="Nordberg H.P."/>
            <person name="Cantor M.N."/>
            <person name="Hua S.X."/>
        </authorList>
    </citation>
    <scope>NUCLEOTIDE SEQUENCE [LARGE SCALE GENOMIC DNA]</scope>
    <source>
        <strain evidence="1 2">Marx 270</strain>
    </source>
</reference>
<evidence type="ECO:0000313" key="1">
    <source>
        <dbReference type="EMBL" id="KIO11651.1"/>
    </source>
</evidence>
<gene>
    <name evidence="1" type="ORF">M404DRAFT_994381</name>
</gene>
<dbReference type="EMBL" id="KN831949">
    <property type="protein sequence ID" value="KIO11651.1"/>
    <property type="molecule type" value="Genomic_DNA"/>
</dbReference>
<evidence type="ECO:0000313" key="2">
    <source>
        <dbReference type="Proteomes" id="UP000054217"/>
    </source>
</evidence>
<dbReference type="InParanoid" id="A0A0C3PRF4"/>